<gene>
    <name evidence="1" type="ORF">GSLYS_00000306001</name>
</gene>
<name>A0AAV2H1J0_LYMST</name>
<evidence type="ECO:0000313" key="1">
    <source>
        <dbReference type="EMBL" id="CAL1526129.1"/>
    </source>
</evidence>
<dbReference type="Pfam" id="PF06325">
    <property type="entry name" value="PrmA"/>
    <property type="match status" value="1"/>
</dbReference>
<dbReference type="InterPro" id="IPR002052">
    <property type="entry name" value="DNA_methylase_N6_adenine_CS"/>
</dbReference>
<dbReference type="PANTHER" id="PTHR23290">
    <property type="entry name" value="RRNA N6-ADENOSINE-METHYLTRANSFERASE METTL5"/>
    <property type="match status" value="1"/>
</dbReference>
<dbReference type="EMBL" id="CAXITT010000002">
    <property type="protein sequence ID" value="CAL1526129.1"/>
    <property type="molecule type" value="Genomic_DNA"/>
</dbReference>
<sequence length="226" mass="25246">MARELKCMKRKELESYLQDVEVFENPKIKLEQYPTTPHIAACMLHTMSSTYDDLADKCVADLGVGCGILSIGATMLGAGYVLGIDVDEDALETCYNNLCEFEMNSVDLMASDVRCLLGPDPKSSQLFKKFDTVVMNPPFGTKHNEGIDIAFLQAALNLSNNAVYSLHKTSTREHILKKAASWEVDVSVLAELRYDLANTFKFHKKKSVDIEVDFIRLSHRKAGKCL</sequence>
<dbReference type="SUPFAM" id="SSF53335">
    <property type="entry name" value="S-adenosyl-L-methionine-dependent methyltransferases"/>
    <property type="match status" value="1"/>
</dbReference>
<evidence type="ECO:0000313" key="2">
    <source>
        <dbReference type="Proteomes" id="UP001497497"/>
    </source>
</evidence>
<dbReference type="InterPro" id="IPR029063">
    <property type="entry name" value="SAM-dependent_MTases_sf"/>
</dbReference>
<keyword evidence="2" id="KW-1185">Reference proteome</keyword>
<dbReference type="GO" id="GO:0008988">
    <property type="term" value="F:rRNA (adenine-N6-)-methyltransferase activity"/>
    <property type="evidence" value="ECO:0007669"/>
    <property type="project" value="TreeGrafter"/>
</dbReference>
<dbReference type="PROSITE" id="PS00092">
    <property type="entry name" value="N6_MTASE"/>
    <property type="match status" value="1"/>
</dbReference>
<dbReference type="CDD" id="cd02440">
    <property type="entry name" value="AdoMet_MTases"/>
    <property type="match status" value="1"/>
</dbReference>
<dbReference type="Gene3D" id="3.40.50.150">
    <property type="entry name" value="Vaccinia Virus protein VP39"/>
    <property type="match status" value="1"/>
</dbReference>
<dbReference type="Proteomes" id="UP001497497">
    <property type="component" value="Unassembled WGS sequence"/>
</dbReference>
<dbReference type="InterPro" id="IPR051720">
    <property type="entry name" value="rRNA_MeTrfase/Polyamine_Synth"/>
</dbReference>
<organism evidence="1 2">
    <name type="scientific">Lymnaea stagnalis</name>
    <name type="common">Great pond snail</name>
    <name type="synonym">Helix stagnalis</name>
    <dbReference type="NCBI Taxonomy" id="6523"/>
    <lineage>
        <taxon>Eukaryota</taxon>
        <taxon>Metazoa</taxon>
        <taxon>Spiralia</taxon>
        <taxon>Lophotrochozoa</taxon>
        <taxon>Mollusca</taxon>
        <taxon>Gastropoda</taxon>
        <taxon>Heterobranchia</taxon>
        <taxon>Euthyneura</taxon>
        <taxon>Panpulmonata</taxon>
        <taxon>Hygrophila</taxon>
        <taxon>Lymnaeoidea</taxon>
        <taxon>Lymnaeidae</taxon>
        <taxon>Lymnaea</taxon>
    </lineage>
</organism>
<dbReference type="GO" id="GO:0003676">
    <property type="term" value="F:nucleic acid binding"/>
    <property type="evidence" value="ECO:0007669"/>
    <property type="project" value="InterPro"/>
</dbReference>
<comment type="caution">
    <text evidence="1">The sequence shown here is derived from an EMBL/GenBank/DDBJ whole genome shotgun (WGS) entry which is preliminary data.</text>
</comment>
<evidence type="ECO:0008006" key="3">
    <source>
        <dbReference type="Google" id="ProtNLM"/>
    </source>
</evidence>
<dbReference type="AlphaFoldDB" id="A0AAV2H1J0"/>
<reference evidence="1 2" key="1">
    <citation type="submission" date="2024-04" db="EMBL/GenBank/DDBJ databases">
        <authorList>
            <consortium name="Genoscope - CEA"/>
            <person name="William W."/>
        </authorList>
    </citation>
    <scope>NUCLEOTIDE SEQUENCE [LARGE SCALE GENOMIC DNA]</scope>
</reference>
<proteinExistence type="predicted"/>
<protein>
    <recommendedName>
        <fullName evidence="3">Methyltransferase-like protein 5</fullName>
    </recommendedName>
</protein>
<accession>A0AAV2H1J0</accession>
<dbReference type="PANTHER" id="PTHR23290:SF0">
    <property type="entry name" value="RRNA N6-ADENOSINE-METHYLTRANSFERASE METTL5"/>
    <property type="match status" value="1"/>
</dbReference>